<dbReference type="PANTHER" id="PTHR33606">
    <property type="entry name" value="PROTEIN YCII"/>
    <property type="match status" value="1"/>
</dbReference>
<dbReference type="Pfam" id="PF03795">
    <property type="entry name" value="YCII"/>
    <property type="match status" value="1"/>
</dbReference>
<feature type="domain" description="YCII-related" evidence="2">
    <location>
        <begin position="1"/>
        <end position="88"/>
    </location>
</feature>
<evidence type="ECO:0000313" key="3">
    <source>
        <dbReference type="EMBL" id="MDY0882265.1"/>
    </source>
</evidence>
<dbReference type="Proteomes" id="UP001279642">
    <property type="component" value="Unassembled WGS sequence"/>
</dbReference>
<dbReference type="RefSeq" id="WP_320507291.1">
    <property type="nucleotide sequence ID" value="NZ_JAXCLW010000001.1"/>
</dbReference>
<evidence type="ECO:0000256" key="1">
    <source>
        <dbReference type="ARBA" id="ARBA00007689"/>
    </source>
</evidence>
<keyword evidence="4" id="KW-1185">Reference proteome</keyword>
<dbReference type="InterPro" id="IPR005545">
    <property type="entry name" value="YCII"/>
</dbReference>
<comment type="caution">
    <text evidence="3">The sequence shown here is derived from an EMBL/GenBank/DDBJ whole genome shotgun (WGS) entry which is preliminary data.</text>
</comment>
<comment type="similarity">
    <text evidence="1">Belongs to the YciI family.</text>
</comment>
<proteinExistence type="inferred from homology"/>
<protein>
    <submittedName>
        <fullName evidence="3">YciI family protein</fullName>
    </submittedName>
</protein>
<dbReference type="PANTHER" id="PTHR33606:SF3">
    <property type="entry name" value="PROTEIN YCII"/>
    <property type="match status" value="1"/>
</dbReference>
<organism evidence="3 4">
    <name type="scientific">Dongia soli</name>
    <dbReference type="NCBI Taxonomy" id="600628"/>
    <lineage>
        <taxon>Bacteria</taxon>
        <taxon>Pseudomonadati</taxon>
        <taxon>Pseudomonadota</taxon>
        <taxon>Alphaproteobacteria</taxon>
        <taxon>Rhodospirillales</taxon>
        <taxon>Dongiaceae</taxon>
        <taxon>Dongia</taxon>
    </lineage>
</organism>
<sequence>MQFAIYCLDKPNHTEVRASNRPAHAEHLKAHNDQLLLAGPMLSDDGATMIGSLLVVEMADRAAVDRFLAADPYTKANLFQSVTVRPFRKAFPQ</sequence>
<name>A0ABU5E7G8_9PROT</name>
<dbReference type="InterPro" id="IPR051807">
    <property type="entry name" value="Sec-metab_biosynth-assoc"/>
</dbReference>
<evidence type="ECO:0000259" key="2">
    <source>
        <dbReference type="Pfam" id="PF03795"/>
    </source>
</evidence>
<dbReference type="EMBL" id="JAXCLW010000001">
    <property type="protein sequence ID" value="MDY0882265.1"/>
    <property type="molecule type" value="Genomic_DNA"/>
</dbReference>
<accession>A0ABU5E7G8</accession>
<dbReference type="SUPFAM" id="SSF54909">
    <property type="entry name" value="Dimeric alpha+beta barrel"/>
    <property type="match status" value="1"/>
</dbReference>
<reference evidence="3 4" key="1">
    <citation type="journal article" date="2016" name="Antonie Van Leeuwenhoek">
        <title>Dongia soli sp. nov., isolated from soil from Dokdo, Korea.</title>
        <authorList>
            <person name="Kim D.U."/>
            <person name="Lee H."/>
            <person name="Kim H."/>
            <person name="Kim S.G."/>
            <person name="Ka J.O."/>
        </authorList>
    </citation>
    <scope>NUCLEOTIDE SEQUENCE [LARGE SCALE GENOMIC DNA]</scope>
    <source>
        <strain evidence="3 4">D78</strain>
    </source>
</reference>
<dbReference type="InterPro" id="IPR011008">
    <property type="entry name" value="Dimeric_a/b-barrel"/>
</dbReference>
<dbReference type="Gene3D" id="3.30.70.1060">
    <property type="entry name" value="Dimeric alpha+beta barrel"/>
    <property type="match status" value="1"/>
</dbReference>
<evidence type="ECO:0000313" key="4">
    <source>
        <dbReference type="Proteomes" id="UP001279642"/>
    </source>
</evidence>
<gene>
    <name evidence="3" type="ORF">SMD27_05390</name>
</gene>